<sequence>MRIKAAELGADTLYLYQPLGFSSSVTMFANAYQCKN</sequence>
<organism evidence="1 2">
    <name type="scientific">Vibrio campbellii (strain ATCC BAA-1116)</name>
    <dbReference type="NCBI Taxonomy" id="2902295"/>
    <lineage>
        <taxon>Bacteria</taxon>
        <taxon>Pseudomonadati</taxon>
        <taxon>Pseudomonadota</taxon>
        <taxon>Gammaproteobacteria</taxon>
        <taxon>Vibrionales</taxon>
        <taxon>Vibrionaceae</taxon>
        <taxon>Vibrio</taxon>
    </lineage>
</organism>
<dbReference type="PATRIC" id="fig|338187.36.peg.5326"/>
<evidence type="ECO:0000313" key="1">
    <source>
        <dbReference type="EMBL" id="ABU74366.1"/>
    </source>
</evidence>
<dbReference type="Proteomes" id="UP000008152">
    <property type="component" value="Chromosome II"/>
</dbReference>
<protein>
    <submittedName>
        <fullName evidence="1">Uncharacterized protein</fullName>
    </submittedName>
</protein>
<reference evidence="1 2" key="1">
    <citation type="submission" date="2007-08" db="EMBL/GenBank/DDBJ databases">
        <authorList>
            <consortium name="The Vibrio harveyi Genome Sequencing Project"/>
            <person name="Bassler B."/>
            <person name="Clifton S.W."/>
            <person name="Fulton L."/>
            <person name="Delehaunty K."/>
            <person name="Fronick C."/>
            <person name="Harrison M."/>
            <person name="Markivic C."/>
            <person name="Fulton R."/>
            <person name="Tin-Wollam A.-M."/>
            <person name="Shah N."/>
            <person name="Pepin K."/>
            <person name="Nash W."/>
            <person name="Thiruvilangam P."/>
            <person name="Bhonagiri V."/>
            <person name="Waters C."/>
            <person name="Tu K.C."/>
            <person name="Irgon J."/>
            <person name="Wilson R.K."/>
        </authorList>
    </citation>
    <scope>NUCLEOTIDE SEQUENCE [LARGE SCALE GENOMIC DNA]</scope>
    <source>
        <strain evidence="2">ATCC BAA-1116 / BB120</strain>
    </source>
</reference>
<proteinExistence type="predicted"/>
<dbReference type="EMBL" id="CP000790">
    <property type="protein sequence ID" value="ABU74366.1"/>
    <property type="molecule type" value="Genomic_DNA"/>
</dbReference>
<dbReference type="AlphaFoldDB" id="A7N853"/>
<name>A7N853_VIBC1</name>
<evidence type="ECO:0000313" key="2">
    <source>
        <dbReference type="Proteomes" id="UP000008152"/>
    </source>
</evidence>
<accession>A7N853</accession>
<gene>
    <name evidence="1" type="ordered locus">VIBHAR_06475</name>
</gene>
<dbReference type="KEGG" id="vha:VIBHAR_06475"/>